<dbReference type="Proteomes" id="UP000267035">
    <property type="component" value="Unassembled WGS sequence"/>
</dbReference>
<reference evidence="2 3" key="1">
    <citation type="submission" date="2018-10" db="EMBL/GenBank/DDBJ databases">
        <title>Comamonadaceae CDC group NO-1 genome sequencing and assembly.</title>
        <authorList>
            <person name="Bernier A.-M."/>
            <person name="Bernard K."/>
        </authorList>
    </citation>
    <scope>NUCLEOTIDE SEQUENCE [LARGE SCALE GENOMIC DNA]</scope>
    <source>
        <strain evidence="2 3">NML161473</strain>
    </source>
</reference>
<dbReference type="InterPro" id="IPR029039">
    <property type="entry name" value="Flavoprotein-like_sf"/>
</dbReference>
<accession>A0A3M6Q6I1</accession>
<dbReference type="Gene3D" id="3.40.50.360">
    <property type="match status" value="1"/>
</dbReference>
<sequence length="266" mass="29067">MHRHRRARKTGWRLVGVVDERGGKLGRGAWRGHGWEGQSRGLFEIAALHGLPWRQAIGQGRRIEGIRGRDSAVISLAQKGVFTVDRTIVVIVGSLSAQSLNRRLAQALARMAPPGYRFEWMELSDLPLFNRDAEHQPCAAVARIKAQVAQADGLLFVTPEHNRSIPAALKNAIDHGSRPSGQSVWFDKPGAIIGASPAPAGTAVAQQHLRAILSAQGVVLMAGPDRCVQCDEASFTPEGELAEALRPRLHKWLHAFVQWVHKQGQA</sequence>
<dbReference type="AlphaFoldDB" id="A0A3M6Q6I1"/>
<dbReference type="GO" id="GO:0005829">
    <property type="term" value="C:cytosol"/>
    <property type="evidence" value="ECO:0007669"/>
    <property type="project" value="TreeGrafter"/>
</dbReference>
<dbReference type="SUPFAM" id="SSF52218">
    <property type="entry name" value="Flavoproteins"/>
    <property type="match status" value="1"/>
</dbReference>
<evidence type="ECO:0000259" key="1">
    <source>
        <dbReference type="Pfam" id="PF03358"/>
    </source>
</evidence>
<evidence type="ECO:0000313" key="2">
    <source>
        <dbReference type="EMBL" id="RMW98803.1"/>
    </source>
</evidence>
<evidence type="ECO:0000313" key="3">
    <source>
        <dbReference type="Proteomes" id="UP000267035"/>
    </source>
</evidence>
<proteinExistence type="predicted"/>
<dbReference type="InterPro" id="IPR005025">
    <property type="entry name" value="FMN_Rdtase-like_dom"/>
</dbReference>
<organism evidence="2 3">
    <name type="scientific">Allofranklinella schreckenbergeri</name>
    <dbReference type="NCBI Taxonomy" id="1076744"/>
    <lineage>
        <taxon>Bacteria</taxon>
        <taxon>Pseudomonadati</taxon>
        <taxon>Pseudomonadota</taxon>
        <taxon>Betaproteobacteria</taxon>
        <taxon>Burkholderiales</taxon>
        <taxon>Comamonadaceae</taxon>
        <taxon>Allofranklinella</taxon>
    </lineage>
</organism>
<dbReference type="Pfam" id="PF03358">
    <property type="entry name" value="FMN_red"/>
    <property type="match status" value="1"/>
</dbReference>
<dbReference type="PANTHER" id="PTHR30543:SF21">
    <property type="entry name" value="NAD(P)H-DEPENDENT FMN REDUCTASE LOT6"/>
    <property type="match status" value="1"/>
</dbReference>
<name>A0A3M6Q6I1_9BURK</name>
<dbReference type="InterPro" id="IPR050712">
    <property type="entry name" value="NAD(P)H-dep_reductase"/>
</dbReference>
<keyword evidence="3" id="KW-1185">Reference proteome</keyword>
<gene>
    <name evidence="2" type="ORF">EBQ25_08455</name>
</gene>
<dbReference type="EMBL" id="RDQL01000010">
    <property type="protein sequence ID" value="RMW98803.1"/>
    <property type="molecule type" value="Genomic_DNA"/>
</dbReference>
<dbReference type="PANTHER" id="PTHR30543">
    <property type="entry name" value="CHROMATE REDUCTASE"/>
    <property type="match status" value="1"/>
</dbReference>
<comment type="caution">
    <text evidence="2">The sequence shown here is derived from an EMBL/GenBank/DDBJ whole genome shotgun (WGS) entry which is preliminary data.</text>
</comment>
<dbReference type="GO" id="GO:0010181">
    <property type="term" value="F:FMN binding"/>
    <property type="evidence" value="ECO:0007669"/>
    <property type="project" value="TreeGrafter"/>
</dbReference>
<feature type="domain" description="NADPH-dependent FMN reductase-like" evidence="1">
    <location>
        <begin position="87"/>
        <end position="222"/>
    </location>
</feature>
<protein>
    <submittedName>
        <fullName evidence="2">NAD(P)H-dependent oxidoreductase</fullName>
    </submittedName>
</protein>
<dbReference type="GO" id="GO:0016491">
    <property type="term" value="F:oxidoreductase activity"/>
    <property type="evidence" value="ECO:0007669"/>
    <property type="project" value="InterPro"/>
</dbReference>